<dbReference type="PANTHER" id="PTHR23028:SF134">
    <property type="entry name" value="PUTATIVE (AFU_ORTHOLOGUE AFUA_4G08520)-RELATED"/>
    <property type="match status" value="1"/>
</dbReference>
<dbReference type="InterPro" id="IPR050879">
    <property type="entry name" value="Acyltransferase_3"/>
</dbReference>
<feature type="domain" description="Acyltransferase 3" evidence="2">
    <location>
        <begin position="96"/>
        <end position="497"/>
    </location>
</feature>
<sequence>MNGYAASRLSLSHEEKISLMEEKSASDVESESGRTDLESRFSTSQWFKHIGMYPRGSRLSSWTSTLLRLGIFLLPSFVHHKFTHERVRSDRVGPTAYLDGVRGLAALFVFFCHFFYTAFSIADGYGRDGANYIFWKLPFIRLLFSGPTMVCLFFVVSGYALSLKPLKQIRSRSFDGFSNTMSSFIFRRAFRLFLPTAISTFTVVILLQLGVYEITREFAEDKNFVRGVVETHPLQAYTLNWQLWHWAWEMFDFVHVWGWEKFGGSTMYDVHLWTIPVEYRCSMMLFLVMFGLARVRTGIRFACLAGIMWFCLRNDRWEVVLFLAGMGLAELDIIRGAHNPPPQAQPPTSPILPFDEKPTLKARDPRGLFWIALSIPALYLMSEPDLGTEGVPGWQFLGSLIPEYFSDRYRFWQIWGSILFIFCVARSPAWQSVFNTSFVQYFGRISYSLYLMHGPVLHTAGFMIEKWAWSITGTEGSAYPRGFFLAAIFNIPLVIWAADVFCRAVDVPTVKFSRWIESKCVIKD</sequence>
<keyword evidence="4" id="KW-1185">Reference proteome</keyword>
<dbReference type="Proteomes" id="UP000758603">
    <property type="component" value="Unassembled WGS sequence"/>
</dbReference>
<feature type="transmembrane region" description="Helical" evidence="1">
    <location>
        <begin position="270"/>
        <end position="292"/>
    </location>
</feature>
<evidence type="ECO:0000259" key="2">
    <source>
        <dbReference type="Pfam" id="PF01757"/>
    </source>
</evidence>
<dbReference type="GeneID" id="70129053"/>
<dbReference type="Pfam" id="PF01757">
    <property type="entry name" value="Acyl_transf_3"/>
    <property type="match status" value="1"/>
</dbReference>
<feature type="transmembrane region" description="Helical" evidence="1">
    <location>
        <begin position="100"/>
        <end position="119"/>
    </location>
</feature>
<reference evidence="3" key="1">
    <citation type="journal article" date="2021" name="Nat. Commun.">
        <title>Genetic determinants of endophytism in the Arabidopsis root mycobiome.</title>
        <authorList>
            <person name="Mesny F."/>
            <person name="Miyauchi S."/>
            <person name="Thiergart T."/>
            <person name="Pickel B."/>
            <person name="Atanasova L."/>
            <person name="Karlsson M."/>
            <person name="Huettel B."/>
            <person name="Barry K.W."/>
            <person name="Haridas S."/>
            <person name="Chen C."/>
            <person name="Bauer D."/>
            <person name="Andreopoulos W."/>
            <person name="Pangilinan J."/>
            <person name="LaButti K."/>
            <person name="Riley R."/>
            <person name="Lipzen A."/>
            <person name="Clum A."/>
            <person name="Drula E."/>
            <person name="Henrissat B."/>
            <person name="Kohler A."/>
            <person name="Grigoriev I.V."/>
            <person name="Martin F.M."/>
            <person name="Hacquard S."/>
        </authorList>
    </citation>
    <scope>NUCLEOTIDE SEQUENCE</scope>
    <source>
        <strain evidence="3">MPI-SDFR-AT-0073</strain>
    </source>
</reference>
<comment type="caution">
    <text evidence="3">The sequence shown here is derived from an EMBL/GenBank/DDBJ whole genome shotgun (WGS) entry which is preliminary data.</text>
</comment>
<dbReference type="EMBL" id="JAGPXC010000005">
    <property type="protein sequence ID" value="KAH6652774.1"/>
    <property type="molecule type" value="Genomic_DNA"/>
</dbReference>
<protein>
    <submittedName>
        <fullName evidence="3">Acyltransferase family-domain-containing protein</fullName>
    </submittedName>
</protein>
<feature type="transmembrane region" description="Helical" evidence="1">
    <location>
        <begin position="192"/>
        <end position="212"/>
    </location>
</feature>
<feature type="transmembrane region" description="Helical" evidence="1">
    <location>
        <begin position="139"/>
        <end position="162"/>
    </location>
</feature>
<proteinExistence type="predicted"/>
<feature type="transmembrane region" description="Helical" evidence="1">
    <location>
        <begin position="484"/>
        <end position="505"/>
    </location>
</feature>
<dbReference type="OrthoDB" id="5819582at2759"/>
<keyword evidence="1" id="KW-0812">Transmembrane</keyword>
<keyword evidence="1" id="KW-0472">Membrane</keyword>
<evidence type="ECO:0000313" key="4">
    <source>
        <dbReference type="Proteomes" id="UP000758603"/>
    </source>
</evidence>
<dbReference type="GO" id="GO:0016747">
    <property type="term" value="F:acyltransferase activity, transferring groups other than amino-acyl groups"/>
    <property type="evidence" value="ECO:0007669"/>
    <property type="project" value="InterPro"/>
</dbReference>
<dbReference type="AlphaFoldDB" id="A0A9P8ZX92"/>
<keyword evidence="1" id="KW-1133">Transmembrane helix</keyword>
<evidence type="ECO:0000256" key="1">
    <source>
        <dbReference type="SAM" id="Phobius"/>
    </source>
</evidence>
<keyword evidence="3" id="KW-0012">Acyltransferase</keyword>
<accession>A0A9P8ZX92</accession>
<feature type="transmembrane region" description="Helical" evidence="1">
    <location>
        <begin position="412"/>
        <end position="429"/>
    </location>
</feature>
<gene>
    <name evidence="3" type="ORF">BKA67DRAFT_536495</name>
</gene>
<name>A0A9P8ZX92_9PEZI</name>
<organism evidence="3 4">
    <name type="scientific">Truncatella angustata</name>
    <dbReference type="NCBI Taxonomy" id="152316"/>
    <lineage>
        <taxon>Eukaryota</taxon>
        <taxon>Fungi</taxon>
        <taxon>Dikarya</taxon>
        <taxon>Ascomycota</taxon>
        <taxon>Pezizomycotina</taxon>
        <taxon>Sordariomycetes</taxon>
        <taxon>Xylariomycetidae</taxon>
        <taxon>Amphisphaeriales</taxon>
        <taxon>Sporocadaceae</taxon>
        <taxon>Truncatella</taxon>
    </lineage>
</organism>
<dbReference type="InterPro" id="IPR002656">
    <property type="entry name" value="Acyl_transf_3_dom"/>
</dbReference>
<dbReference type="RefSeq" id="XP_045957051.1">
    <property type="nucleotide sequence ID" value="XM_046100161.1"/>
</dbReference>
<evidence type="ECO:0000313" key="3">
    <source>
        <dbReference type="EMBL" id="KAH6652774.1"/>
    </source>
</evidence>
<keyword evidence="3" id="KW-0808">Transferase</keyword>
<dbReference type="PANTHER" id="PTHR23028">
    <property type="entry name" value="ACETYLTRANSFERASE"/>
    <property type="match status" value="1"/>
</dbReference>